<protein>
    <submittedName>
        <fullName evidence="5">ABC transporter ATP-binding protein</fullName>
    </submittedName>
</protein>
<dbReference type="Pfam" id="PF00005">
    <property type="entry name" value="ABC_tran"/>
    <property type="match status" value="1"/>
</dbReference>
<evidence type="ECO:0000256" key="3">
    <source>
        <dbReference type="ARBA" id="ARBA00022840"/>
    </source>
</evidence>
<keyword evidence="6" id="KW-1185">Reference proteome</keyword>
<dbReference type="InterPro" id="IPR003593">
    <property type="entry name" value="AAA+_ATPase"/>
</dbReference>
<dbReference type="OrthoDB" id="9779029at2"/>
<dbReference type="Gene3D" id="3.40.50.300">
    <property type="entry name" value="P-loop containing nucleotide triphosphate hydrolases"/>
    <property type="match status" value="1"/>
</dbReference>
<keyword evidence="2" id="KW-0547">Nucleotide-binding</keyword>
<dbReference type="InterPro" id="IPR017871">
    <property type="entry name" value="ABC_transporter-like_CS"/>
</dbReference>
<dbReference type="PANTHER" id="PTHR42939:SF1">
    <property type="entry name" value="ABC TRANSPORTER ATP-BINDING PROTEIN ALBC-RELATED"/>
    <property type="match status" value="1"/>
</dbReference>
<dbReference type="Proteomes" id="UP000067476">
    <property type="component" value="Chromosome"/>
</dbReference>
<evidence type="ECO:0000313" key="5">
    <source>
        <dbReference type="EMBL" id="AKX34633.1"/>
    </source>
</evidence>
<dbReference type="SMART" id="SM00382">
    <property type="entry name" value="AAA"/>
    <property type="match status" value="1"/>
</dbReference>
<accession>A0A0K1W374</accession>
<evidence type="ECO:0000256" key="1">
    <source>
        <dbReference type="ARBA" id="ARBA00022448"/>
    </source>
</evidence>
<gene>
    <name evidence="5" type="ORF">SLITO_v1c10220</name>
</gene>
<dbReference type="PANTHER" id="PTHR42939">
    <property type="entry name" value="ABC TRANSPORTER ATP-BINDING PROTEIN ALBC-RELATED"/>
    <property type="match status" value="1"/>
</dbReference>
<dbReference type="PATRIC" id="fig|216942.3.peg.1038"/>
<name>A0A0K1W374_9MOLU</name>
<dbReference type="CDD" id="cd03230">
    <property type="entry name" value="ABC_DR_subfamily_A"/>
    <property type="match status" value="1"/>
</dbReference>
<dbReference type="PROSITE" id="PS00211">
    <property type="entry name" value="ABC_TRANSPORTER_1"/>
    <property type="match status" value="1"/>
</dbReference>
<dbReference type="GO" id="GO:0005524">
    <property type="term" value="F:ATP binding"/>
    <property type="evidence" value="ECO:0007669"/>
    <property type="project" value="UniProtKB-KW"/>
</dbReference>
<dbReference type="InterPro" id="IPR027417">
    <property type="entry name" value="P-loop_NTPase"/>
</dbReference>
<proteinExistence type="predicted"/>
<feature type="domain" description="ABC transporter" evidence="4">
    <location>
        <begin position="2"/>
        <end position="226"/>
    </location>
</feature>
<keyword evidence="3 5" id="KW-0067">ATP-binding</keyword>
<dbReference type="EMBL" id="CP012357">
    <property type="protein sequence ID" value="AKX34633.1"/>
    <property type="molecule type" value="Genomic_DNA"/>
</dbReference>
<evidence type="ECO:0000256" key="2">
    <source>
        <dbReference type="ARBA" id="ARBA00022741"/>
    </source>
</evidence>
<evidence type="ECO:0000313" key="6">
    <source>
        <dbReference type="Proteomes" id="UP000067476"/>
    </source>
</evidence>
<dbReference type="InterPro" id="IPR051782">
    <property type="entry name" value="ABC_Transporter_VariousFunc"/>
</dbReference>
<organism evidence="5 6">
    <name type="scientific">Spiroplasma litorale</name>
    <dbReference type="NCBI Taxonomy" id="216942"/>
    <lineage>
        <taxon>Bacteria</taxon>
        <taxon>Bacillati</taxon>
        <taxon>Mycoplasmatota</taxon>
        <taxon>Mollicutes</taxon>
        <taxon>Entomoplasmatales</taxon>
        <taxon>Spiroplasmataceae</taxon>
        <taxon>Spiroplasma</taxon>
    </lineage>
</organism>
<dbReference type="STRING" id="216942.SLITO_v1c10220"/>
<dbReference type="AlphaFoldDB" id="A0A0K1W374"/>
<reference evidence="5 6" key="1">
    <citation type="journal article" date="2015" name="Genome Announc.">
        <title>Complete Genome Sequence of Spiroplasma litorale TN-1T (DSM 21781), a Bacterium Isolated from a Green-Eyed Horsefly (Tabanus nigrovittatus).</title>
        <authorList>
            <person name="Lo W.S."/>
            <person name="Lai Y.C."/>
            <person name="Lien Y.W."/>
            <person name="Wang T.H."/>
            <person name="Kuo C.H."/>
        </authorList>
    </citation>
    <scope>NUCLEOTIDE SEQUENCE [LARGE SCALE GENOMIC DNA]</scope>
    <source>
        <strain evidence="5 6">TN-1</strain>
    </source>
</reference>
<dbReference type="GO" id="GO:0016887">
    <property type="term" value="F:ATP hydrolysis activity"/>
    <property type="evidence" value="ECO:0007669"/>
    <property type="project" value="InterPro"/>
</dbReference>
<dbReference type="PROSITE" id="PS50893">
    <property type="entry name" value="ABC_TRANSPORTER_2"/>
    <property type="match status" value="1"/>
</dbReference>
<dbReference type="RefSeq" id="WP_075058710.1">
    <property type="nucleotide sequence ID" value="NZ_CP012357.1"/>
</dbReference>
<dbReference type="InterPro" id="IPR003439">
    <property type="entry name" value="ABC_transporter-like_ATP-bd"/>
</dbReference>
<dbReference type="KEGG" id="sll:SLITO_v1c10220"/>
<dbReference type="SUPFAM" id="SSF52540">
    <property type="entry name" value="P-loop containing nucleoside triphosphate hydrolases"/>
    <property type="match status" value="1"/>
</dbReference>
<evidence type="ECO:0000259" key="4">
    <source>
        <dbReference type="PROSITE" id="PS50893"/>
    </source>
</evidence>
<sequence>MLKIVNLNKTFKGGNGIKNINLKLNKGEIAAILGPNGAGKSTLLKLIFKEYKRDSGEIIYKTKNNSLNKFSFFTDQSLFPKNISLNFFCMYSAELAGIKYKEAKKRTKHLLESLSLYEYKNKLFRFLSAGMQKKAMLAATLINDPDFIFFDEPTANLDISSRRELLNLILKMKNNNKSIVITSHILDELQNIIDRVIIIENGIIKLDKKFNKDKENLEEIYFNTIKSSDDNSFNDLMEWNK</sequence>
<keyword evidence="1" id="KW-0813">Transport</keyword>